<dbReference type="Pfam" id="PF00126">
    <property type="entry name" value="HTH_1"/>
    <property type="match status" value="1"/>
</dbReference>
<dbReference type="Proteomes" id="UP000030993">
    <property type="component" value="Unassembled WGS sequence"/>
</dbReference>
<dbReference type="RefSeq" id="WP_039209147.1">
    <property type="nucleotide sequence ID" value="NZ_JSCE01000171.1"/>
</dbReference>
<dbReference type="GO" id="GO:0005829">
    <property type="term" value="C:cytosol"/>
    <property type="evidence" value="ECO:0007669"/>
    <property type="project" value="TreeGrafter"/>
</dbReference>
<sequence>MDFRQLEYFCAISKLENFTRTAEYLHVSQPSVTKAIKALESELKLTLIDRRQKHVTLTKEGKAFLLHAEKIMKDVEDTKNDMARFQQEKLGTVHFGIPPMVEAYLFPDLFTSFKDMYPDMSLDVKEYSDSTEVLQKADKGELDFGIIFTDKLSDSDHEMLIQTDNLSLCVSPELELANKNHIEFDDLRNEQFIMQQSNTYQYQHVYERCVERGFVPNILLCTTQLKTIKQLVANRLGISVLPDFVTREETKFVRRQLTPPLMVHICLYWGKDKELNDRDERFLNFMKQYIASDEFIKNFQPVKKDQLEG</sequence>
<dbReference type="GO" id="GO:0003700">
    <property type="term" value="F:DNA-binding transcription factor activity"/>
    <property type="evidence" value="ECO:0007669"/>
    <property type="project" value="InterPro"/>
</dbReference>
<dbReference type="InterPro" id="IPR036388">
    <property type="entry name" value="WH-like_DNA-bd_sf"/>
</dbReference>
<dbReference type="PRINTS" id="PR00039">
    <property type="entry name" value="HTHLYSR"/>
</dbReference>
<dbReference type="CDD" id="cd05466">
    <property type="entry name" value="PBP2_LTTR_substrate"/>
    <property type="match status" value="1"/>
</dbReference>
<protein>
    <submittedName>
        <fullName evidence="6">LysR family transcriptional regulator</fullName>
    </submittedName>
</protein>
<feature type="domain" description="HTH lysR-type" evidence="5">
    <location>
        <begin position="1"/>
        <end position="58"/>
    </location>
</feature>
<organism evidence="6 7">
    <name type="scientific">Anaerovibrio lipolyticus</name>
    <dbReference type="NCBI Taxonomy" id="82374"/>
    <lineage>
        <taxon>Bacteria</taxon>
        <taxon>Bacillati</taxon>
        <taxon>Bacillota</taxon>
        <taxon>Negativicutes</taxon>
        <taxon>Selenomonadales</taxon>
        <taxon>Selenomonadaceae</taxon>
        <taxon>Anaerovibrio</taxon>
    </lineage>
</organism>
<dbReference type="InterPro" id="IPR050950">
    <property type="entry name" value="HTH-type_LysR_regulators"/>
</dbReference>
<dbReference type="eggNOG" id="COG0583">
    <property type="taxonomic scope" value="Bacteria"/>
</dbReference>
<keyword evidence="3" id="KW-0238">DNA-binding</keyword>
<dbReference type="GO" id="GO:0003677">
    <property type="term" value="F:DNA binding"/>
    <property type="evidence" value="ECO:0007669"/>
    <property type="project" value="UniProtKB-KW"/>
</dbReference>
<dbReference type="Gene3D" id="3.40.190.290">
    <property type="match status" value="1"/>
</dbReference>
<keyword evidence="2" id="KW-0805">Transcription regulation</keyword>
<evidence type="ECO:0000256" key="3">
    <source>
        <dbReference type="ARBA" id="ARBA00023125"/>
    </source>
</evidence>
<dbReference type="STRING" id="82374.NZ47_08375"/>
<dbReference type="PROSITE" id="PS50931">
    <property type="entry name" value="HTH_LYSR"/>
    <property type="match status" value="1"/>
</dbReference>
<proteinExistence type="inferred from homology"/>
<dbReference type="EMBL" id="JSCE01000171">
    <property type="protein sequence ID" value="KHM51835.1"/>
    <property type="molecule type" value="Genomic_DNA"/>
</dbReference>
<comment type="similarity">
    <text evidence="1">Belongs to the LysR transcriptional regulatory family.</text>
</comment>
<dbReference type="Pfam" id="PF03466">
    <property type="entry name" value="LysR_substrate"/>
    <property type="match status" value="1"/>
</dbReference>
<dbReference type="SUPFAM" id="SSF53850">
    <property type="entry name" value="Periplasmic binding protein-like II"/>
    <property type="match status" value="1"/>
</dbReference>
<evidence type="ECO:0000256" key="1">
    <source>
        <dbReference type="ARBA" id="ARBA00009437"/>
    </source>
</evidence>
<dbReference type="AlphaFoldDB" id="A0A0B2JU35"/>
<dbReference type="InterPro" id="IPR005119">
    <property type="entry name" value="LysR_subst-bd"/>
</dbReference>
<dbReference type="SUPFAM" id="SSF46785">
    <property type="entry name" value="Winged helix' DNA-binding domain"/>
    <property type="match status" value="1"/>
</dbReference>
<evidence type="ECO:0000313" key="7">
    <source>
        <dbReference type="Proteomes" id="UP000030993"/>
    </source>
</evidence>
<reference evidence="6 7" key="1">
    <citation type="journal article" date="2013" name="PLoS ONE">
        <title>Identification and characterization of three novel lipases belonging to families II and V from Anaerovibrio lipolyticus 5ST.</title>
        <authorList>
            <person name="Prive F."/>
            <person name="Kaderbhai N.N."/>
            <person name="Girdwood S."/>
            <person name="Worgan H.J."/>
            <person name="Pinloche E."/>
            <person name="Scollan N.D."/>
            <person name="Huws S.A."/>
            <person name="Newbold C.J."/>
        </authorList>
    </citation>
    <scope>NUCLEOTIDE SEQUENCE [LARGE SCALE GENOMIC DNA]</scope>
    <source>
        <strain evidence="6 7">5S</strain>
    </source>
</reference>
<gene>
    <name evidence="6" type="ORF">NZ47_08375</name>
</gene>
<comment type="caution">
    <text evidence="6">The sequence shown here is derived from an EMBL/GenBank/DDBJ whole genome shotgun (WGS) entry which is preliminary data.</text>
</comment>
<evidence type="ECO:0000259" key="5">
    <source>
        <dbReference type="PROSITE" id="PS50931"/>
    </source>
</evidence>
<evidence type="ECO:0000313" key="6">
    <source>
        <dbReference type="EMBL" id="KHM51835.1"/>
    </source>
</evidence>
<evidence type="ECO:0000256" key="4">
    <source>
        <dbReference type="ARBA" id="ARBA00023163"/>
    </source>
</evidence>
<dbReference type="PANTHER" id="PTHR30419">
    <property type="entry name" value="HTH-TYPE TRANSCRIPTIONAL REGULATOR YBHD"/>
    <property type="match status" value="1"/>
</dbReference>
<accession>A0A0B2JU35</accession>
<keyword evidence="4" id="KW-0804">Transcription</keyword>
<dbReference type="InterPro" id="IPR000847">
    <property type="entry name" value="LysR_HTH_N"/>
</dbReference>
<dbReference type="Gene3D" id="1.10.10.10">
    <property type="entry name" value="Winged helix-like DNA-binding domain superfamily/Winged helix DNA-binding domain"/>
    <property type="match status" value="1"/>
</dbReference>
<keyword evidence="7" id="KW-1185">Reference proteome</keyword>
<dbReference type="FunFam" id="1.10.10.10:FF:000001">
    <property type="entry name" value="LysR family transcriptional regulator"/>
    <property type="match status" value="1"/>
</dbReference>
<evidence type="ECO:0000256" key="2">
    <source>
        <dbReference type="ARBA" id="ARBA00023015"/>
    </source>
</evidence>
<dbReference type="InterPro" id="IPR036390">
    <property type="entry name" value="WH_DNA-bd_sf"/>
</dbReference>
<name>A0A0B2JU35_9FIRM</name>
<dbReference type="PANTHER" id="PTHR30419:SF30">
    <property type="entry name" value="LYSR FAMILY TRANSCRIPTIONAL REGULATOR"/>
    <property type="match status" value="1"/>
</dbReference>